<sequence length="55" mass="6465">MSDRNSPSFFHGQPWSSWIETIGRDKPLSDEEEVDNEASNKVMRLSREANELYDY</sequence>
<proteinExistence type="predicted"/>
<evidence type="ECO:0000313" key="2">
    <source>
        <dbReference type="Proteomes" id="UP000479190"/>
    </source>
</evidence>
<reference evidence="1 2" key="1">
    <citation type="submission" date="2020-02" db="EMBL/GenBank/DDBJ databases">
        <authorList>
            <person name="Ferguson B K."/>
        </authorList>
    </citation>
    <scope>NUCLEOTIDE SEQUENCE [LARGE SCALE GENOMIC DNA]</scope>
</reference>
<keyword evidence="2" id="KW-1185">Reference proteome</keyword>
<dbReference type="AlphaFoldDB" id="A0A6H5HUR7"/>
<name>A0A6H5HUR7_9HYME</name>
<gene>
    <name evidence="1" type="ORF">TBRA_LOCUS771</name>
</gene>
<organism evidence="1 2">
    <name type="scientific">Trichogramma brassicae</name>
    <dbReference type="NCBI Taxonomy" id="86971"/>
    <lineage>
        <taxon>Eukaryota</taxon>
        <taxon>Metazoa</taxon>
        <taxon>Ecdysozoa</taxon>
        <taxon>Arthropoda</taxon>
        <taxon>Hexapoda</taxon>
        <taxon>Insecta</taxon>
        <taxon>Pterygota</taxon>
        <taxon>Neoptera</taxon>
        <taxon>Endopterygota</taxon>
        <taxon>Hymenoptera</taxon>
        <taxon>Apocrita</taxon>
        <taxon>Proctotrupomorpha</taxon>
        <taxon>Chalcidoidea</taxon>
        <taxon>Trichogrammatidae</taxon>
        <taxon>Trichogramma</taxon>
    </lineage>
</organism>
<dbReference type="Proteomes" id="UP000479190">
    <property type="component" value="Unassembled WGS sequence"/>
</dbReference>
<accession>A0A6H5HUR7</accession>
<dbReference type="EMBL" id="CADCXV010000158">
    <property type="protein sequence ID" value="CAB0028616.1"/>
    <property type="molecule type" value="Genomic_DNA"/>
</dbReference>
<evidence type="ECO:0000313" key="1">
    <source>
        <dbReference type="EMBL" id="CAB0028616.1"/>
    </source>
</evidence>
<dbReference type="OrthoDB" id="21678at2759"/>
<protein>
    <submittedName>
        <fullName evidence="1">Uncharacterized protein</fullName>
    </submittedName>
</protein>